<evidence type="ECO:0000259" key="1">
    <source>
        <dbReference type="Pfam" id="PF10091"/>
    </source>
</evidence>
<dbReference type="OrthoDB" id="5937621at2"/>
<dbReference type="InterPro" id="IPR019282">
    <property type="entry name" value="Glycoamylase-like_cons_dom"/>
</dbReference>
<dbReference type="PIRSF" id="PIRSF028431">
    <property type="entry name" value="UCP028431"/>
    <property type="match status" value="1"/>
</dbReference>
<accession>A0A1I4VLB2</accession>
<dbReference type="AlphaFoldDB" id="A0A1I4VLB2"/>
<reference evidence="2 3" key="1">
    <citation type="submission" date="2017-12" db="EMBL/GenBank/DDBJ databases">
        <title>Anaerobic carbon monoxide metabolism by Pleomorphomonas carboxyditropha sp. nov., a new mesophilic hydrogenogenic carboxidotroph.</title>
        <authorList>
            <person name="Esquivel-Elizondo S."/>
            <person name="Krajmalnik-Brown R."/>
        </authorList>
    </citation>
    <scope>NUCLEOTIDE SEQUENCE [LARGE SCALE GENOMIC DNA]</scope>
    <source>
        <strain evidence="2 3">R5-392</strain>
    </source>
</reference>
<dbReference type="Pfam" id="PF10091">
    <property type="entry name" value="Glycoamylase"/>
    <property type="match status" value="1"/>
</dbReference>
<dbReference type="RefSeq" id="WP_101288947.1">
    <property type="nucleotide sequence ID" value="NZ_FOUQ01000012.1"/>
</dbReference>
<name>A0A1I4VLB2_9HYPH</name>
<organism evidence="2 3">
    <name type="scientific">Pleomorphomonas diazotrophica</name>
    <dbReference type="NCBI Taxonomy" id="1166257"/>
    <lineage>
        <taxon>Bacteria</taxon>
        <taxon>Pseudomonadati</taxon>
        <taxon>Pseudomonadota</taxon>
        <taxon>Alphaproteobacteria</taxon>
        <taxon>Hyphomicrobiales</taxon>
        <taxon>Pleomorphomonadaceae</taxon>
        <taxon>Pleomorphomonas</taxon>
    </lineage>
</organism>
<feature type="domain" description="Glycoamylase-like" evidence="1">
    <location>
        <begin position="185"/>
        <end position="399"/>
    </location>
</feature>
<comment type="caution">
    <text evidence="2">The sequence shown here is derived from an EMBL/GenBank/DDBJ whole genome shotgun (WGS) entry which is preliminary data.</text>
</comment>
<dbReference type="EMBL" id="PJNW01000005">
    <property type="protein sequence ID" value="PKR89639.1"/>
    <property type="molecule type" value="Genomic_DNA"/>
</dbReference>
<dbReference type="Proteomes" id="UP000233491">
    <property type="component" value="Unassembled WGS sequence"/>
</dbReference>
<proteinExistence type="predicted"/>
<dbReference type="Gene3D" id="1.50.10.140">
    <property type="match status" value="1"/>
</dbReference>
<evidence type="ECO:0000313" key="3">
    <source>
        <dbReference type="Proteomes" id="UP000233491"/>
    </source>
</evidence>
<evidence type="ECO:0000313" key="2">
    <source>
        <dbReference type="EMBL" id="PKR89639.1"/>
    </source>
</evidence>
<protein>
    <submittedName>
        <fullName evidence="2">Beta-glucosidase</fullName>
    </submittedName>
</protein>
<gene>
    <name evidence="2" type="ORF">CXZ10_09770</name>
</gene>
<sequence>MTHSPATIAAMSDDALLDLVQQATLSYFWDYGHPLSGMARERDNDAFGYSPDNTVTTGGTGFGVMALIAGAERGFLDRNEVIERVAKIVGFLETADRFHGVFPHFMNGDTGKVIPFGEKDDGGDLVETSFLMAGLLTARQWLIPARPDVAARIDRLWREVEWSHHLRADGALLWHWSPTHGFAMNHAITGWNECLITHVLAAASPTHRVPASTYHQSWAKGRDFLNGHDYGGVTLPLGPDYGGPLFFSHYSFMGLDPRGLCDAYADYFVQNTAHALINRAHCLTNPGGFQGYGPDCWGLTASDTFDGYNAHSPTNDTGVITPTAALASFPYVPKEAMEALRGFLTAMDGRLFGQRGFADAFSPARAWVASSHLAIDQGPIVVMIENHRSALLWRLFMSAPEVLAGLTRLGFSSPHIDRVAVA</sequence>
<dbReference type="InterPro" id="IPR016883">
    <property type="entry name" value="UCP028431"/>
</dbReference>
<keyword evidence="3" id="KW-1185">Reference proteome</keyword>